<dbReference type="PANTHER" id="PTHR46796:SF13">
    <property type="entry name" value="HTH-TYPE TRANSCRIPTIONAL ACTIVATOR RHAS"/>
    <property type="match status" value="1"/>
</dbReference>
<dbReference type="AlphaFoldDB" id="A0A9X2G0X4"/>
<evidence type="ECO:0000313" key="6">
    <source>
        <dbReference type="EMBL" id="MCP2263217.1"/>
    </source>
</evidence>
<keyword evidence="7" id="KW-1185">Reference proteome</keyword>
<dbReference type="InterPro" id="IPR011051">
    <property type="entry name" value="RmlC_Cupin_sf"/>
</dbReference>
<evidence type="ECO:0000313" key="7">
    <source>
        <dbReference type="Proteomes" id="UP001139493"/>
    </source>
</evidence>
<dbReference type="Gene3D" id="1.10.10.60">
    <property type="entry name" value="Homeodomain-like"/>
    <property type="match status" value="2"/>
</dbReference>
<sequence length="291" mass="30906">MTTLTRERLSAGATWSRPGALWLVVLSGSATLETAGSRREVGAGDAVLVDARTAHCLVAHAETDLVHGDLRQAVPTVALPSPLVVREFERRQRGVMALVRVCPLDAISAPAPYAASYAGLIGAAMVALWEQDGRAAPDGLGDPQVGDVVAALAARPGEPWTVDRMAALVHLSRSALTERFRRATGHSPMGMLRQVRMDRARTLLADRCLLITRIAVEVGYGSVAAFSRAFAAEHDGVSPLAWRTAPSGSVSDAVSDVVSGARQAHERPAQTRRHRGARADHEQRADAVAVQ</sequence>
<dbReference type="GO" id="GO:0043565">
    <property type="term" value="F:sequence-specific DNA binding"/>
    <property type="evidence" value="ECO:0007669"/>
    <property type="project" value="InterPro"/>
</dbReference>
<organism evidence="6 7">
    <name type="scientific">Promicromonospora thailandica</name>
    <dbReference type="NCBI Taxonomy" id="765201"/>
    <lineage>
        <taxon>Bacteria</taxon>
        <taxon>Bacillati</taxon>
        <taxon>Actinomycetota</taxon>
        <taxon>Actinomycetes</taxon>
        <taxon>Micrococcales</taxon>
        <taxon>Promicromonosporaceae</taxon>
        <taxon>Promicromonospora</taxon>
    </lineage>
</organism>
<feature type="domain" description="HTH araC/xylS-type" evidence="5">
    <location>
        <begin position="146"/>
        <end position="230"/>
    </location>
</feature>
<dbReference type="EMBL" id="JAMTCS010000001">
    <property type="protein sequence ID" value="MCP2263217.1"/>
    <property type="molecule type" value="Genomic_DNA"/>
</dbReference>
<dbReference type="RefSeq" id="WP_253832488.1">
    <property type="nucleotide sequence ID" value="NZ_JAMTCS010000001.1"/>
</dbReference>
<gene>
    <name evidence="6" type="ORF">APR03_000540</name>
</gene>
<dbReference type="Gene3D" id="2.60.120.10">
    <property type="entry name" value="Jelly Rolls"/>
    <property type="match status" value="1"/>
</dbReference>
<evidence type="ECO:0000256" key="2">
    <source>
        <dbReference type="ARBA" id="ARBA00023125"/>
    </source>
</evidence>
<dbReference type="Pfam" id="PF12833">
    <property type="entry name" value="HTH_18"/>
    <property type="match status" value="1"/>
</dbReference>
<feature type="region of interest" description="Disordered" evidence="4">
    <location>
        <begin position="253"/>
        <end position="291"/>
    </location>
</feature>
<keyword evidence="3" id="KW-0804">Transcription</keyword>
<dbReference type="InterPro" id="IPR013096">
    <property type="entry name" value="Cupin_2"/>
</dbReference>
<reference evidence="6" key="1">
    <citation type="submission" date="2022-06" db="EMBL/GenBank/DDBJ databases">
        <title>Genomic Encyclopedia of Archaeal and Bacterial Type Strains, Phase II (KMG-II): from individual species to whole genera.</title>
        <authorList>
            <person name="Goeker M."/>
        </authorList>
    </citation>
    <scope>NUCLEOTIDE SEQUENCE</scope>
    <source>
        <strain evidence="6">DSM 26652</strain>
    </source>
</reference>
<dbReference type="PANTHER" id="PTHR46796">
    <property type="entry name" value="HTH-TYPE TRANSCRIPTIONAL ACTIVATOR RHAS-RELATED"/>
    <property type="match status" value="1"/>
</dbReference>
<proteinExistence type="predicted"/>
<name>A0A9X2G0X4_9MICO</name>
<evidence type="ECO:0000256" key="3">
    <source>
        <dbReference type="ARBA" id="ARBA00023163"/>
    </source>
</evidence>
<dbReference type="SMART" id="SM00342">
    <property type="entry name" value="HTH_ARAC"/>
    <property type="match status" value="1"/>
</dbReference>
<comment type="caution">
    <text evidence="6">The sequence shown here is derived from an EMBL/GenBank/DDBJ whole genome shotgun (WGS) entry which is preliminary data.</text>
</comment>
<dbReference type="InterPro" id="IPR014710">
    <property type="entry name" value="RmlC-like_jellyroll"/>
</dbReference>
<evidence type="ECO:0000259" key="5">
    <source>
        <dbReference type="PROSITE" id="PS01124"/>
    </source>
</evidence>
<dbReference type="InterPro" id="IPR018060">
    <property type="entry name" value="HTH_AraC"/>
</dbReference>
<evidence type="ECO:0000256" key="4">
    <source>
        <dbReference type="SAM" id="MobiDB-lite"/>
    </source>
</evidence>
<dbReference type="SUPFAM" id="SSF51182">
    <property type="entry name" value="RmlC-like cupins"/>
    <property type="match status" value="1"/>
</dbReference>
<keyword evidence="2 6" id="KW-0238">DNA-binding</keyword>
<dbReference type="PROSITE" id="PS01124">
    <property type="entry name" value="HTH_ARAC_FAMILY_2"/>
    <property type="match status" value="1"/>
</dbReference>
<dbReference type="Proteomes" id="UP001139493">
    <property type="component" value="Unassembled WGS sequence"/>
</dbReference>
<dbReference type="SUPFAM" id="SSF46689">
    <property type="entry name" value="Homeodomain-like"/>
    <property type="match status" value="2"/>
</dbReference>
<evidence type="ECO:0000256" key="1">
    <source>
        <dbReference type="ARBA" id="ARBA00023015"/>
    </source>
</evidence>
<dbReference type="Pfam" id="PF07883">
    <property type="entry name" value="Cupin_2"/>
    <property type="match status" value="1"/>
</dbReference>
<protein>
    <submittedName>
        <fullName evidence="6">AraC-type DNA-binding protein</fullName>
    </submittedName>
</protein>
<dbReference type="InterPro" id="IPR009057">
    <property type="entry name" value="Homeodomain-like_sf"/>
</dbReference>
<accession>A0A9X2G0X4</accession>
<dbReference type="GO" id="GO:0003700">
    <property type="term" value="F:DNA-binding transcription factor activity"/>
    <property type="evidence" value="ECO:0007669"/>
    <property type="project" value="InterPro"/>
</dbReference>
<keyword evidence="1" id="KW-0805">Transcription regulation</keyword>
<dbReference type="InterPro" id="IPR050204">
    <property type="entry name" value="AraC_XylS_family_regulators"/>
</dbReference>